<name>A0A915K656_ROMCU</name>
<dbReference type="AlphaFoldDB" id="A0A915K656"/>
<dbReference type="WBParaSite" id="nRc.2.0.1.t33818-RA">
    <property type="protein sequence ID" value="nRc.2.0.1.t33818-RA"/>
    <property type="gene ID" value="nRc.2.0.1.g33818"/>
</dbReference>
<reference evidence="2" key="1">
    <citation type="submission" date="2022-11" db="UniProtKB">
        <authorList>
            <consortium name="WormBaseParasite"/>
        </authorList>
    </citation>
    <scope>IDENTIFICATION</scope>
</reference>
<dbReference type="Proteomes" id="UP000887565">
    <property type="component" value="Unplaced"/>
</dbReference>
<organism evidence="1 2">
    <name type="scientific">Romanomermis culicivorax</name>
    <name type="common">Nematode worm</name>
    <dbReference type="NCBI Taxonomy" id="13658"/>
    <lineage>
        <taxon>Eukaryota</taxon>
        <taxon>Metazoa</taxon>
        <taxon>Ecdysozoa</taxon>
        <taxon>Nematoda</taxon>
        <taxon>Enoplea</taxon>
        <taxon>Dorylaimia</taxon>
        <taxon>Mermithida</taxon>
        <taxon>Mermithoidea</taxon>
        <taxon>Mermithidae</taxon>
        <taxon>Romanomermis</taxon>
    </lineage>
</organism>
<evidence type="ECO:0000313" key="1">
    <source>
        <dbReference type="Proteomes" id="UP000887565"/>
    </source>
</evidence>
<protein>
    <submittedName>
        <fullName evidence="2">Uncharacterized protein</fullName>
    </submittedName>
</protein>
<accession>A0A915K656</accession>
<keyword evidence="1" id="KW-1185">Reference proteome</keyword>
<sequence>MAADQPKLGKQFSKGYQYSSGSYLQHLTPKNAHALNLLTVSLPLPALLTSACSLEEYEDVEKIIQDSISDMNDCLRKFFMLQCWLDMKGKPKDILTRYKAGLPQIEPRFGRQLVTHIINRFTL</sequence>
<evidence type="ECO:0000313" key="2">
    <source>
        <dbReference type="WBParaSite" id="nRc.2.0.1.t33818-RA"/>
    </source>
</evidence>
<proteinExistence type="predicted"/>